<dbReference type="PANTHER" id="PTHR11066">
    <property type="entry name" value="ACYL-COA THIOESTERASE"/>
    <property type="match status" value="1"/>
</dbReference>
<dbReference type="Gene3D" id="3.10.129.10">
    <property type="entry name" value="Hotdog Thioesterase"/>
    <property type="match status" value="1"/>
</dbReference>
<dbReference type="InterPro" id="IPR003703">
    <property type="entry name" value="Acyl_CoA_thio"/>
</dbReference>
<dbReference type="InterPro" id="IPR025652">
    <property type="entry name" value="TesB_C"/>
</dbReference>
<dbReference type="CDD" id="cd03444">
    <property type="entry name" value="Thioesterase_II_repeat1"/>
    <property type="match status" value="1"/>
</dbReference>
<dbReference type="SUPFAM" id="SSF54637">
    <property type="entry name" value="Thioesterase/thiol ester dehydrase-isomerase"/>
    <property type="match status" value="1"/>
</dbReference>
<accession>A9NM42</accession>
<feature type="domain" description="Acyl-CoA thioesterase 2 C-terminal" evidence="1">
    <location>
        <begin position="5"/>
        <end position="58"/>
    </location>
</feature>
<sequence>MAGRSLDHSIWFHKPFKADEWLLFMIESPIASNGRGFTTGRMYTRSGELVVSVAQEGLIKGKMQPRAKL</sequence>
<dbReference type="GO" id="GO:0009062">
    <property type="term" value="P:fatty acid catabolic process"/>
    <property type="evidence" value="ECO:0007669"/>
    <property type="project" value="TreeGrafter"/>
</dbReference>
<reference evidence="2" key="1">
    <citation type="journal article" date="2008" name="BMC Genomics">
        <title>A conifer genomics resource of 200,000 spruce (Picea spp.) ESTs and 6,464 high-quality, sequence-finished full-length cDNAs for Sitka spruce (Picea sitchensis).</title>
        <authorList>
            <person name="Ralph S.G."/>
            <person name="Chun H.J."/>
            <person name="Kolosova N."/>
            <person name="Cooper D."/>
            <person name="Oddy C."/>
            <person name="Ritland C.E."/>
            <person name="Kirkpatrick R."/>
            <person name="Moore R."/>
            <person name="Barber S."/>
            <person name="Holt R.A."/>
            <person name="Jones S.J."/>
            <person name="Marra M.A."/>
            <person name="Douglas C.J."/>
            <person name="Ritland K."/>
            <person name="Bohlmann J."/>
        </authorList>
    </citation>
    <scope>NUCLEOTIDE SEQUENCE</scope>
    <source>
        <tissue evidence="2">Green portion of the leader tissue</tissue>
    </source>
</reference>
<protein>
    <recommendedName>
        <fullName evidence="1">Acyl-CoA thioesterase 2 C-terminal domain-containing protein</fullName>
    </recommendedName>
</protein>
<dbReference type="AlphaFoldDB" id="A9NM42"/>
<evidence type="ECO:0000313" key="2">
    <source>
        <dbReference type="EMBL" id="ABK21703.1"/>
    </source>
</evidence>
<dbReference type="GO" id="GO:0006637">
    <property type="term" value="P:acyl-CoA metabolic process"/>
    <property type="evidence" value="ECO:0007669"/>
    <property type="project" value="InterPro"/>
</dbReference>
<dbReference type="Pfam" id="PF02551">
    <property type="entry name" value="Acyl_CoA_thio"/>
    <property type="match status" value="1"/>
</dbReference>
<proteinExistence type="evidence at transcript level"/>
<dbReference type="GO" id="GO:0047617">
    <property type="term" value="F:fatty acyl-CoA hydrolase activity"/>
    <property type="evidence" value="ECO:0007669"/>
    <property type="project" value="InterPro"/>
</dbReference>
<organism evidence="2">
    <name type="scientific">Picea sitchensis</name>
    <name type="common">Sitka spruce</name>
    <name type="synonym">Pinus sitchensis</name>
    <dbReference type="NCBI Taxonomy" id="3332"/>
    <lineage>
        <taxon>Eukaryota</taxon>
        <taxon>Viridiplantae</taxon>
        <taxon>Streptophyta</taxon>
        <taxon>Embryophyta</taxon>
        <taxon>Tracheophyta</taxon>
        <taxon>Spermatophyta</taxon>
        <taxon>Pinopsida</taxon>
        <taxon>Pinidae</taxon>
        <taxon>Conifers I</taxon>
        <taxon>Pinales</taxon>
        <taxon>Pinaceae</taxon>
        <taxon>Picea</taxon>
    </lineage>
</organism>
<dbReference type="PANTHER" id="PTHR11066:SF34">
    <property type="entry name" value="ACYL-COENZYME A THIOESTERASE 8"/>
    <property type="match status" value="1"/>
</dbReference>
<evidence type="ECO:0000259" key="1">
    <source>
        <dbReference type="Pfam" id="PF02551"/>
    </source>
</evidence>
<dbReference type="InterPro" id="IPR029069">
    <property type="entry name" value="HotDog_dom_sf"/>
</dbReference>
<dbReference type="EMBL" id="EF082340">
    <property type="protein sequence ID" value="ABK21703.1"/>
    <property type="molecule type" value="mRNA"/>
</dbReference>
<name>A9NM42_PICSI</name>